<dbReference type="PANTHER" id="PTHR44688:SF16">
    <property type="entry name" value="DNA-BINDING TRANSCRIPTIONAL ACTIVATOR DEVR_DOSR"/>
    <property type="match status" value="1"/>
</dbReference>
<dbReference type="EMBL" id="CP017754">
    <property type="protein sequence ID" value="AOZ06533.1"/>
    <property type="molecule type" value="Genomic_DNA"/>
</dbReference>
<evidence type="ECO:0000256" key="3">
    <source>
        <dbReference type="ARBA" id="ARBA00023163"/>
    </source>
</evidence>
<proteinExistence type="predicted"/>
<keyword evidence="2" id="KW-0238">DNA-binding</keyword>
<dbReference type="PROSITE" id="PS50043">
    <property type="entry name" value="HTH_LUXR_2"/>
    <property type="match status" value="2"/>
</dbReference>
<reference evidence="6 7" key="1">
    <citation type="submission" date="2016-10" db="EMBL/GenBank/DDBJ databases">
        <title>Complete genome sequences of three Cupriavidus strains isolated from various Malaysian environments.</title>
        <authorList>
            <person name="Abdullah A.A.-A."/>
            <person name="Shafie N.A.H."/>
            <person name="Lau N.S."/>
        </authorList>
    </citation>
    <scope>NUCLEOTIDE SEQUENCE [LARGE SCALE GENOMIC DNA]</scope>
    <source>
        <strain evidence="6 7">USMAA1020</strain>
    </source>
</reference>
<feature type="region of interest" description="Disordered" evidence="4">
    <location>
        <begin position="1"/>
        <end position="20"/>
    </location>
</feature>
<feature type="domain" description="HTH luxR-type" evidence="5">
    <location>
        <begin position="23"/>
        <end position="88"/>
    </location>
</feature>
<sequence>MCGQDMQAGSPDGGPGGPATDDLHLRLCRLSSRHRSVLYLMLLGRSNRLIAAELNLAEYTVKDHVKVIMTRLGIRSRTRIIRELNSPAMRKFLVSLSPPMHHAHGEGDAKGAVAHRAITPRQLGLTVRQGSVLSFLLEGLPNKEIAARLGLRDNTVKEHVSEIFRRLGVGTRSELLSTMPDIVLAAHDRREILSGLLPVHR</sequence>
<accession>A0ABN4TND6</accession>
<dbReference type="PANTHER" id="PTHR44688">
    <property type="entry name" value="DNA-BINDING TRANSCRIPTIONAL ACTIVATOR DEVR_DOSR"/>
    <property type="match status" value="1"/>
</dbReference>
<dbReference type="InterPro" id="IPR036388">
    <property type="entry name" value="WH-like_DNA-bd_sf"/>
</dbReference>
<keyword evidence="1" id="KW-0805">Transcription regulation</keyword>
<dbReference type="Pfam" id="PF00196">
    <property type="entry name" value="GerE"/>
    <property type="match status" value="2"/>
</dbReference>
<evidence type="ECO:0000259" key="5">
    <source>
        <dbReference type="PROSITE" id="PS50043"/>
    </source>
</evidence>
<evidence type="ECO:0000313" key="7">
    <source>
        <dbReference type="Proteomes" id="UP000177515"/>
    </source>
</evidence>
<dbReference type="PRINTS" id="PR00038">
    <property type="entry name" value="HTHLUXR"/>
</dbReference>
<name>A0ABN4TND6_9BURK</name>
<keyword evidence="7" id="KW-1185">Reference proteome</keyword>
<evidence type="ECO:0000256" key="1">
    <source>
        <dbReference type="ARBA" id="ARBA00023015"/>
    </source>
</evidence>
<dbReference type="SUPFAM" id="SSF46894">
    <property type="entry name" value="C-terminal effector domain of the bipartite response regulators"/>
    <property type="match status" value="2"/>
</dbReference>
<protein>
    <recommendedName>
        <fullName evidence="5">HTH luxR-type domain-containing protein</fullName>
    </recommendedName>
</protein>
<dbReference type="Proteomes" id="UP000177515">
    <property type="component" value="Chromosome 1"/>
</dbReference>
<dbReference type="Gene3D" id="1.10.10.10">
    <property type="entry name" value="Winged helix-like DNA-binding domain superfamily/Winged helix DNA-binding domain"/>
    <property type="match status" value="2"/>
</dbReference>
<dbReference type="CDD" id="cd06170">
    <property type="entry name" value="LuxR_C_like"/>
    <property type="match status" value="2"/>
</dbReference>
<dbReference type="InterPro" id="IPR000792">
    <property type="entry name" value="Tscrpt_reg_LuxR_C"/>
</dbReference>
<evidence type="ECO:0000313" key="6">
    <source>
        <dbReference type="EMBL" id="AOZ06533.1"/>
    </source>
</evidence>
<evidence type="ECO:0000256" key="4">
    <source>
        <dbReference type="SAM" id="MobiDB-lite"/>
    </source>
</evidence>
<gene>
    <name evidence="6" type="ORF">BKK80_12410</name>
</gene>
<dbReference type="SMART" id="SM00421">
    <property type="entry name" value="HTH_LUXR"/>
    <property type="match status" value="2"/>
</dbReference>
<organism evidence="6 7">
    <name type="scientific">Cupriavidus malaysiensis</name>
    <dbReference type="NCBI Taxonomy" id="367825"/>
    <lineage>
        <taxon>Bacteria</taxon>
        <taxon>Pseudomonadati</taxon>
        <taxon>Pseudomonadota</taxon>
        <taxon>Betaproteobacteria</taxon>
        <taxon>Burkholderiales</taxon>
        <taxon>Burkholderiaceae</taxon>
        <taxon>Cupriavidus</taxon>
    </lineage>
</organism>
<dbReference type="InterPro" id="IPR016032">
    <property type="entry name" value="Sig_transdc_resp-reg_C-effctor"/>
</dbReference>
<evidence type="ECO:0000256" key="2">
    <source>
        <dbReference type="ARBA" id="ARBA00023125"/>
    </source>
</evidence>
<feature type="domain" description="HTH luxR-type" evidence="5">
    <location>
        <begin position="118"/>
        <end position="183"/>
    </location>
</feature>
<keyword evidence="3" id="KW-0804">Transcription</keyword>